<feature type="region of interest" description="Disordered" evidence="3">
    <location>
        <begin position="1"/>
        <end position="27"/>
    </location>
</feature>
<keyword evidence="6" id="KW-1185">Reference proteome</keyword>
<evidence type="ECO:0000256" key="3">
    <source>
        <dbReference type="SAM" id="MobiDB-lite"/>
    </source>
</evidence>
<protein>
    <recommendedName>
        <fullName evidence="4">C2H2-type domain-containing protein</fullName>
    </recommendedName>
</protein>
<sequence length="796" mass="92303">MDRRRKSHSSAPRHEQPGDPPSKPPITAVESLHPVIIQPIDPLPPSKPPITAVESLHPVIIYKVKTSRALLFRFKRHHEALGFIQDSISCYPNWGHLRLVEACIHKHMVDHVAKDCVEKIKHLSRGAVSARSAAKLLPESLHCAAVHAGLLRQLAEFNDEWDKVNEECLRGLKIENSNDPGIDRFYGKFVMGLRSKESRIADERKRIIKILLSSKQPPLFDSEKPFEEKESSIVEEDVKEMEKREKKVEETFTVRKESETSMKKFKGEFRKIHKCESVWSALSDEKKRGFREVNIEKLEWHLESLKYHLAVECLREAIDFAKEHKTWKSWECCGCLEKFGNLELYRTHFRKLHWFNLDDQHNNLKSAMESTEVASELIEMITNCVWKPLNTDCAIDWLKLKSKTSPQKFLLCDDDTERAGILESICDIYQLLLKNKCLARTHIDWPIRYAISEFESIIPVSQFRHHNMETLKVICLLGASQLKNVLKFLKSLVHISGLCGNSEMSSYKEYQEFNIKERIVFSRDFSSLLLDERLFRGELNVTNYFDAIADDGSALNFAVDECKDDRVLPYSNDILSWLYVGLKTNEDLYQWKAVREFEREAPETVFRIFVEECSHLAKVCERISEISSKVGAVEAVYTKCLEEIKKRNKNPDLFDLLCKRKIVLQGDHDDIASRIESEIISDLLKDASAAELLVSMSSSGLRMQERVRKLDDYIRKALKTLKLQLLKDLAFLDAIVLRSLGDIHRYELVLEKTSFYDYRSIIVPLLKSRLKRKLQYLIYKDAIQKKSDAACKRRDQ</sequence>
<dbReference type="PANTHER" id="PTHR22975">
    <property type="entry name" value="UBIQUITIN SPECIFIC PROTEINASE"/>
    <property type="match status" value="1"/>
</dbReference>
<dbReference type="Pfam" id="PF04780">
    <property type="entry name" value="DUF629"/>
    <property type="match status" value="1"/>
</dbReference>
<gene>
    <name evidence="5" type="ORF">LWI29_020185</name>
</gene>
<dbReference type="InterPro" id="IPR006865">
    <property type="entry name" value="DUF629"/>
</dbReference>
<accession>A0AA39VNV6</accession>
<dbReference type="EMBL" id="JAUESC010000383">
    <property type="protein sequence ID" value="KAK0584878.1"/>
    <property type="molecule type" value="Genomic_DNA"/>
</dbReference>
<dbReference type="InterPro" id="IPR013087">
    <property type="entry name" value="Znf_C2H2_type"/>
</dbReference>
<evidence type="ECO:0000313" key="5">
    <source>
        <dbReference type="EMBL" id="KAK0584878.1"/>
    </source>
</evidence>
<reference evidence="5" key="2">
    <citation type="submission" date="2023-06" db="EMBL/GenBank/DDBJ databases">
        <authorList>
            <person name="Swenson N.G."/>
            <person name="Wegrzyn J.L."/>
            <person name="Mcevoy S.L."/>
        </authorList>
    </citation>
    <scope>NUCLEOTIDE SEQUENCE</scope>
    <source>
        <strain evidence="5">NS2018</strain>
        <tissue evidence="5">Leaf</tissue>
    </source>
</reference>
<proteinExistence type="predicted"/>
<name>A0AA39VNV6_ACESA</name>
<keyword evidence="2" id="KW-0378">Hydrolase</keyword>
<dbReference type="PROSITE" id="PS00028">
    <property type="entry name" value="ZINC_FINGER_C2H2_1"/>
    <property type="match status" value="1"/>
</dbReference>
<evidence type="ECO:0000256" key="2">
    <source>
        <dbReference type="ARBA" id="ARBA00022801"/>
    </source>
</evidence>
<dbReference type="GO" id="GO:0016787">
    <property type="term" value="F:hydrolase activity"/>
    <property type="evidence" value="ECO:0007669"/>
    <property type="project" value="UniProtKB-KW"/>
</dbReference>
<evidence type="ECO:0000259" key="4">
    <source>
        <dbReference type="PROSITE" id="PS00028"/>
    </source>
</evidence>
<feature type="domain" description="C2H2-type" evidence="4">
    <location>
        <begin position="332"/>
        <end position="353"/>
    </location>
</feature>
<reference evidence="5" key="1">
    <citation type="journal article" date="2022" name="Plant J.">
        <title>Strategies of tolerance reflected in two North American maple genomes.</title>
        <authorList>
            <person name="McEvoy S.L."/>
            <person name="Sezen U.U."/>
            <person name="Trouern-Trend A."/>
            <person name="McMahon S.M."/>
            <person name="Schaberg P.G."/>
            <person name="Yang J."/>
            <person name="Wegrzyn J.L."/>
            <person name="Swenson N.G."/>
        </authorList>
    </citation>
    <scope>NUCLEOTIDE SEQUENCE</scope>
    <source>
        <strain evidence="5">NS2018</strain>
    </source>
</reference>
<dbReference type="InterPro" id="IPR052398">
    <property type="entry name" value="Ubiquitin_hydrolase_53/54"/>
</dbReference>
<dbReference type="AlphaFoldDB" id="A0AA39VNV6"/>
<organism evidence="5 6">
    <name type="scientific">Acer saccharum</name>
    <name type="common">Sugar maple</name>
    <dbReference type="NCBI Taxonomy" id="4024"/>
    <lineage>
        <taxon>Eukaryota</taxon>
        <taxon>Viridiplantae</taxon>
        <taxon>Streptophyta</taxon>
        <taxon>Embryophyta</taxon>
        <taxon>Tracheophyta</taxon>
        <taxon>Spermatophyta</taxon>
        <taxon>Magnoliopsida</taxon>
        <taxon>eudicotyledons</taxon>
        <taxon>Gunneridae</taxon>
        <taxon>Pentapetalae</taxon>
        <taxon>rosids</taxon>
        <taxon>malvids</taxon>
        <taxon>Sapindales</taxon>
        <taxon>Sapindaceae</taxon>
        <taxon>Hippocastanoideae</taxon>
        <taxon>Acereae</taxon>
        <taxon>Acer</taxon>
    </lineage>
</organism>
<dbReference type="Proteomes" id="UP001168877">
    <property type="component" value="Unassembled WGS sequence"/>
</dbReference>
<dbReference type="PANTHER" id="PTHR22975:SF9">
    <property type="entry name" value="ECHINUS SPLICE FORM 3"/>
    <property type="match status" value="1"/>
</dbReference>
<keyword evidence="1" id="KW-0833">Ubl conjugation pathway</keyword>
<comment type="caution">
    <text evidence="5">The sequence shown here is derived from an EMBL/GenBank/DDBJ whole genome shotgun (WGS) entry which is preliminary data.</text>
</comment>
<evidence type="ECO:0000313" key="6">
    <source>
        <dbReference type="Proteomes" id="UP001168877"/>
    </source>
</evidence>
<evidence type="ECO:0000256" key="1">
    <source>
        <dbReference type="ARBA" id="ARBA00022786"/>
    </source>
</evidence>